<evidence type="ECO:0000256" key="2">
    <source>
        <dbReference type="ARBA" id="ARBA00022478"/>
    </source>
</evidence>
<feature type="domain" description="RNA polymerase sigma factor 54 DNA-binding" evidence="10">
    <location>
        <begin position="280"/>
        <end position="434"/>
    </location>
</feature>
<dbReference type="InterPro" id="IPR038709">
    <property type="entry name" value="RpoN_core-bd_sf"/>
</dbReference>
<dbReference type="EMBL" id="WWNR01000018">
    <property type="protein sequence ID" value="MZQ91199.1"/>
    <property type="molecule type" value="Genomic_DNA"/>
</dbReference>
<evidence type="ECO:0000313" key="12">
    <source>
        <dbReference type="EMBL" id="MZQ91199.1"/>
    </source>
</evidence>
<comment type="caution">
    <text evidence="12">The sequence shown here is derived from an EMBL/GenBank/DDBJ whole genome shotgun (WGS) entry which is preliminary data.</text>
</comment>
<dbReference type="Pfam" id="PF04963">
    <property type="entry name" value="Sigma54_CBD"/>
    <property type="match status" value="1"/>
</dbReference>
<dbReference type="GO" id="GO:0001216">
    <property type="term" value="F:DNA-binding transcription activator activity"/>
    <property type="evidence" value="ECO:0007669"/>
    <property type="project" value="InterPro"/>
</dbReference>
<keyword evidence="6 9" id="KW-0731">Sigma factor</keyword>
<dbReference type="InterPro" id="IPR007634">
    <property type="entry name" value="RNA_pol_sigma_54_DNA-bd"/>
</dbReference>
<evidence type="ECO:0000256" key="6">
    <source>
        <dbReference type="ARBA" id="ARBA00023082"/>
    </source>
</evidence>
<evidence type="ECO:0000256" key="3">
    <source>
        <dbReference type="ARBA" id="ARBA00022679"/>
    </source>
</evidence>
<protein>
    <recommendedName>
        <fullName evidence="9">RNA polymerase sigma-54 factor</fullName>
    </recommendedName>
</protein>
<reference evidence="12 13" key="1">
    <citation type="submission" date="2020-01" db="EMBL/GenBank/DDBJ databases">
        <title>Frigidibacter albus SP32T (=CGMCC 1.13995T).</title>
        <authorList>
            <person name="Liao X."/>
        </authorList>
    </citation>
    <scope>NUCLEOTIDE SEQUENCE [LARGE SCALE GENOMIC DNA]</scope>
    <source>
        <strain evidence="12 13">SP32</strain>
    </source>
</reference>
<feature type="domain" description="RNA polymerase sigma factor 54 core-binding" evidence="11">
    <location>
        <begin position="88"/>
        <end position="270"/>
    </location>
</feature>
<dbReference type="PIRSF" id="PIRSF000774">
    <property type="entry name" value="RpoN"/>
    <property type="match status" value="1"/>
</dbReference>
<dbReference type="NCBIfam" id="TIGR02395">
    <property type="entry name" value="rpoN_sigma"/>
    <property type="match status" value="1"/>
</dbReference>
<sequence length="443" mass="46808">MPALEIKPARALAMTQDLRAAIGLLRCTNAELSGELERLAGGNPFVQIVPSPVQQIASIWQDTRTVPAVARPPVLPPPPRGLGQISVEQAGAGAPGLHDHVCRQIGMMFRDEDQRRLALCFAEALEPTGWLGLPISSIAGACDVPLQSAEAVLARLQQVEPAGLFARSLAECLSLQAVDQGLMTPAFAIVLQNLPMLAKGDLAGLATLCALSEADVRDILLAIRRLNPKPGASFDPAPPRAVEPDMILRRCPSGWVIELNRSTLPGLVVQDPAGPEASAESRRAAEWLHSAVDRRNATTLKVGQEVVRLQLAYLEGGPVDLVPMSFGSVAASVGVHETTISRVTAGLLVSAPGRGFLLRELFSNALPRTGGVGGISAAAVRHQIAALIAAERPEAPLSDAAIAAHFQAQGVTLARRTVVKYREMLKLPAAARRRALVRQAPGT</sequence>
<dbReference type="OrthoDB" id="9814402at2"/>
<evidence type="ECO:0000256" key="7">
    <source>
        <dbReference type="ARBA" id="ARBA00023125"/>
    </source>
</evidence>
<proteinExistence type="inferred from homology"/>
<keyword evidence="3 9" id="KW-0808">Transferase</keyword>
<accession>A0A6L8VPC6</accession>
<dbReference type="Proteomes" id="UP000477083">
    <property type="component" value="Unassembled WGS sequence"/>
</dbReference>
<dbReference type="GO" id="GO:0003677">
    <property type="term" value="F:DNA binding"/>
    <property type="evidence" value="ECO:0007669"/>
    <property type="project" value="UniProtKB-KW"/>
</dbReference>
<comment type="function">
    <text evidence="9">Sigma factors are initiation factors that promote the attachment of RNA polymerase to specific initiation sites and are then released.</text>
</comment>
<dbReference type="AlphaFoldDB" id="A0A6L8VPC6"/>
<evidence type="ECO:0000256" key="5">
    <source>
        <dbReference type="ARBA" id="ARBA00023015"/>
    </source>
</evidence>
<evidence type="ECO:0000259" key="10">
    <source>
        <dbReference type="Pfam" id="PF04552"/>
    </source>
</evidence>
<dbReference type="PANTHER" id="PTHR32248">
    <property type="entry name" value="RNA POLYMERASE SIGMA-54 FACTOR"/>
    <property type="match status" value="1"/>
</dbReference>
<dbReference type="GO" id="GO:0016779">
    <property type="term" value="F:nucleotidyltransferase activity"/>
    <property type="evidence" value="ECO:0007669"/>
    <property type="project" value="UniProtKB-KW"/>
</dbReference>
<evidence type="ECO:0000313" key="13">
    <source>
        <dbReference type="Proteomes" id="UP000477083"/>
    </source>
</evidence>
<dbReference type="PRINTS" id="PR00045">
    <property type="entry name" value="SIGMA54FCT"/>
</dbReference>
<keyword evidence="2 9" id="KW-0240">DNA-directed RNA polymerase</keyword>
<dbReference type="InterPro" id="IPR000394">
    <property type="entry name" value="RNA_pol_sigma_54"/>
</dbReference>
<dbReference type="RefSeq" id="WP_161348581.1">
    <property type="nucleotide sequence ID" value="NZ_BMGW01000018.1"/>
</dbReference>
<dbReference type="PROSITE" id="PS50044">
    <property type="entry name" value="SIGMA54_3"/>
    <property type="match status" value="1"/>
</dbReference>
<dbReference type="GO" id="GO:0006352">
    <property type="term" value="P:DNA-templated transcription initiation"/>
    <property type="evidence" value="ECO:0007669"/>
    <property type="project" value="InterPro"/>
</dbReference>
<dbReference type="PANTHER" id="PTHR32248:SF4">
    <property type="entry name" value="RNA POLYMERASE SIGMA-54 FACTOR"/>
    <property type="match status" value="1"/>
</dbReference>
<evidence type="ECO:0000256" key="4">
    <source>
        <dbReference type="ARBA" id="ARBA00022695"/>
    </source>
</evidence>
<dbReference type="GO" id="GO:0000428">
    <property type="term" value="C:DNA-directed RNA polymerase complex"/>
    <property type="evidence" value="ECO:0007669"/>
    <property type="project" value="UniProtKB-KW"/>
</dbReference>
<gene>
    <name evidence="12" type="primary">rpoN</name>
    <name evidence="12" type="ORF">GS660_19090</name>
</gene>
<name>A0A6L8VPC6_9RHOB</name>
<comment type="similarity">
    <text evidence="1 9">Belongs to the sigma-54 factor family.</text>
</comment>
<dbReference type="Pfam" id="PF04552">
    <property type="entry name" value="Sigma54_DBD"/>
    <property type="match status" value="1"/>
</dbReference>
<dbReference type="InterPro" id="IPR007046">
    <property type="entry name" value="RNA_pol_sigma_54_core-bd"/>
</dbReference>
<dbReference type="Gene3D" id="1.10.10.60">
    <property type="entry name" value="Homeodomain-like"/>
    <property type="match status" value="1"/>
</dbReference>
<dbReference type="Gene3D" id="1.10.10.1330">
    <property type="entry name" value="RNA polymerase sigma-54 factor, core-binding domain"/>
    <property type="match status" value="1"/>
</dbReference>
<evidence type="ECO:0000256" key="9">
    <source>
        <dbReference type="PIRNR" id="PIRNR000774"/>
    </source>
</evidence>
<dbReference type="GO" id="GO:0016987">
    <property type="term" value="F:sigma factor activity"/>
    <property type="evidence" value="ECO:0007669"/>
    <property type="project" value="UniProtKB-KW"/>
</dbReference>
<keyword evidence="8 9" id="KW-0804">Transcription</keyword>
<keyword evidence="13" id="KW-1185">Reference proteome</keyword>
<keyword evidence="7 9" id="KW-0238">DNA-binding</keyword>
<evidence type="ECO:0000256" key="8">
    <source>
        <dbReference type="ARBA" id="ARBA00023163"/>
    </source>
</evidence>
<keyword evidence="5 9" id="KW-0805">Transcription regulation</keyword>
<organism evidence="12 13">
    <name type="scientific">Frigidibacter albus</name>
    <dbReference type="NCBI Taxonomy" id="1465486"/>
    <lineage>
        <taxon>Bacteria</taxon>
        <taxon>Pseudomonadati</taxon>
        <taxon>Pseudomonadota</taxon>
        <taxon>Alphaproteobacteria</taxon>
        <taxon>Rhodobacterales</taxon>
        <taxon>Paracoccaceae</taxon>
        <taxon>Frigidibacter</taxon>
    </lineage>
</organism>
<keyword evidence="4 9" id="KW-0548">Nucleotidyltransferase</keyword>
<evidence type="ECO:0000259" key="11">
    <source>
        <dbReference type="Pfam" id="PF04963"/>
    </source>
</evidence>
<evidence type="ECO:0000256" key="1">
    <source>
        <dbReference type="ARBA" id="ARBA00008798"/>
    </source>
</evidence>